<dbReference type="Proteomes" id="UP000077154">
    <property type="component" value="Unassembled WGS sequence"/>
</dbReference>
<name>A0A177A4Z8_9PEZI</name>
<comment type="subcellular location">
    <subcellularLocation>
        <location evidence="1">Mitochondrion</location>
    </subcellularLocation>
</comment>
<dbReference type="PROSITE" id="PS51886">
    <property type="entry name" value="TLDC"/>
    <property type="match status" value="1"/>
</dbReference>
<sequence length="338" mass="36614">MSSPPPSTPLSRSSTIENTTDDNTTATTSSSGYLPSIGKFLRRLSSGPSYGSTPASPSLENSQTLFEEPDPDMHGSIYTPPLRTASPFQPPPLYPLSLCGYSENTDESARLMSKAIAEEIRLLIPPRLQLCDEWHLVYSLEQDGVSLGTMYKNCDELMGLRNGYVLVVKDGDGGLFGAYLTEAPHISPHYFGTGECFLWRASVFSQADLSQLPLPPSVDTTNMQRNTSLNITSLSPSPHPRSPNTLAPPTVPPSRPTSPSQVRFKAFPYSGINDYFMLCDATFFSIGGGDGNYGLWLDDSFDRGISSTCLTFGNEPLSDQGNKFDILGVELWAVGGLG</sequence>
<organism evidence="8">
    <name type="scientific">Pseudogymnoascus destructans</name>
    <dbReference type="NCBI Taxonomy" id="655981"/>
    <lineage>
        <taxon>Eukaryota</taxon>
        <taxon>Fungi</taxon>
        <taxon>Dikarya</taxon>
        <taxon>Ascomycota</taxon>
        <taxon>Pezizomycotina</taxon>
        <taxon>Leotiomycetes</taxon>
        <taxon>Thelebolales</taxon>
        <taxon>Thelebolaceae</taxon>
        <taxon>Pseudogymnoascus</taxon>
    </lineage>
</organism>
<evidence type="ECO:0000259" key="7">
    <source>
        <dbReference type="PROSITE" id="PS51886"/>
    </source>
</evidence>
<dbReference type="OrthoDB" id="26679at2759"/>
<feature type="domain" description="TLDc" evidence="7">
    <location>
        <begin position="110"/>
        <end position="335"/>
    </location>
</feature>
<dbReference type="Pfam" id="PF07534">
    <property type="entry name" value="TLD"/>
    <property type="match status" value="2"/>
</dbReference>
<feature type="region of interest" description="Disordered" evidence="6">
    <location>
        <begin position="1"/>
        <end position="84"/>
    </location>
</feature>
<evidence type="ECO:0000313" key="8">
    <source>
        <dbReference type="EMBL" id="OAF56562.1"/>
    </source>
</evidence>
<dbReference type="GO" id="GO:0005634">
    <property type="term" value="C:nucleus"/>
    <property type="evidence" value="ECO:0007669"/>
    <property type="project" value="TreeGrafter"/>
</dbReference>
<proteinExistence type="inferred from homology"/>
<feature type="region of interest" description="Disordered" evidence="6">
    <location>
        <begin position="229"/>
        <end position="259"/>
    </location>
</feature>
<comment type="function">
    <text evidence="4">May be involved in protection from oxidative damage.</text>
</comment>
<gene>
    <name evidence="8" type="primary">OXR1</name>
    <name evidence="8" type="ORF">VC83_07232</name>
</gene>
<dbReference type="VEuPathDB" id="FungiDB:GMDG_04407"/>
<dbReference type="InterPro" id="IPR006571">
    <property type="entry name" value="TLDc_dom"/>
</dbReference>
<evidence type="ECO:0000256" key="3">
    <source>
        <dbReference type="ARBA" id="ARBA00023128"/>
    </source>
</evidence>
<evidence type="ECO:0000256" key="2">
    <source>
        <dbReference type="ARBA" id="ARBA00009540"/>
    </source>
</evidence>
<dbReference type="PANTHER" id="PTHR23354">
    <property type="entry name" value="NUCLEOLAR PROTEIN 7/ESTROGEN RECEPTOR COACTIVATOR-RELATED"/>
    <property type="match status" value="1"/>
</dbReference>
<keyword evidence="3" id="KW-0496">Mitochondrion</keyword>
<dbReference type="PANTHER" id="PTHR23354:SF62">
    <property type="entry name" value="MUSTARD, ISOFORM V"/>
    <property type="match status" value="1"/>
</dbReference>
<dbReference type="AlphaFoldDB" id="A0A177A4Z8"/>
<dbReference type="GO" id="GO:0005739">
    <property type="term" value="C:mitochondrion"/>
    <property type="evidence" value="ECO:0007669"/>
    <property type="project" value="UniProtKB-SubCell"/>
</dbReference>
<dbReference type="GeneID" id="36290281"/>
<feature type="compositionally biased region" description="Low complexity" evidence="6">
    <location>
        <begin position="9"/>
        <end position="31"/>
    </location>
</feature>
<feature type="compositionally biased region" description="Polar residues" evidence="6">
    <location>
        <begin position="46"/>
        <end position="65"/>
    </location>
</feature>
<feature type="compositionally biased region" description="Polar residues" evidence="6">
    <location>
        <begin position="229"/>
        <end position="247"/>
    </location>
</feature>
<accession>A0A177A4Z8</accession>
<evidence type="ECO:0000256" key="4">
    <source>
        <dbReference type="ARBA" id="ARBA00037112"/>
    </source>
</evidence>
<reference evidence="8" key="1">
    <citation type="submission" date="2016-03" db="EMBL/GenBank/DDBJ databases">
        <title>Updated assembly of Pseudogymnoascus destructans, the fungus causing white-nose syndrome of bats.</title>
        <authorList>
            <person name="Palmer J.M."/>
            <person name="Drees K.P."/>
            <person name="Foster J.T."/>
            <person name="Lindner D.L."/>
        </authorList>
    </citation>
    <scope>NUCLEOTIDE SEQUENCE [LARGE SCALE GENOMIC DNA]</scope>
    <source>
        <strain evidence="8">20631-21</strain>
    </source>
</reference>
<dbReference type="GO" id="GO:0006979">
    <property type="term" value="P:response to oxidative stress"/>
    <property type="evidence" value="ECO:0007669"/>
    <property type="project" value="TreeGrafter"/>
</dbReference>
<dbReference type="RefSeq" id="XP_024321856.1">
    <property type="nucleotide sequence ID" value="XM_024470808.1"/>
</dbReference>
<evidence type="ECO:0000256" key="6">
    <source>
        <dbReference type="SAM" id="MobiDB-lite"/>
    </source>
</evidence>
<evidence type="ECO:0000256" key="5">
    <source>
        <dbReference type="ARBA" id="ARBA00040604"/>
    </source>
</evidence>
<comment type="similarity">
    <text evidence="2">Belongs to the OXR1 family.</text>
</comment>
<protein>
    <recommendedName>
        <fullName evidence="5">Oxidation resistance protein 1</fullName>
    </recommendedName>
</protein>
<evidence type="ECO:0000256" key="1">
    <source>
        <dbReference type="ARBA" id="ARBA00004173"/>
    </source>
</evidence>
<dbReference type="SMART" id="SM00584">
    <property type="entry name" value="TLDc"/>
    <property type="match status" value="1"/>
</dbReference>
<dbReference type="eggNOG" id="KOG2372">
    <property type="taxonomic scope" value="Eukaryota"/>
</dbReference>
<dbReference type="EMBL" id="KV441403">
    <property type="protein sequence ID" value="OAF56562.1"/>
    <property type="molecule type" value="Genomic_DNA"/>
</dbReference>